<dbReference type="SMART" id="SM00245">
    <property type="entry name" value="TSPc"/>
    <property type="match status" value="1"/>
</dbReference>
<dbReference type="InterPro" id="IPR036034">
    <property type="entry name" value="PDZ_sf"/>
</dbReference>
<dbReference type="GO" id="GO:0008236">
    <property type="term" value="F:serine-type peptidase activity"/>
    <property type="evidence" value="ECO:0007669"/>
    <property type="project" value="UniProtKB-KW"/>
</dbReference>
<dbReference type="InterPro" id="IPR004447">
    <property type="entry name" value="Peptidase_S41A"/>
</dbReference>
<name>A0A8S5PI14_9CAUD</name>
<dbReference type="Pfam" id="PF03572">
    <property type="entry name" value="Peptidase_S41"/>
    <property type="match status" value="1"/>
</dbReference>
<protein>
    <submittedName>
        <fullName evidence="5">Periplasmic protease</fullName>
    </submittedName>
</protein>
<organism evidence="5">
    <name type="scientific">Siphoviridae sp. ctXQ92</name>
    <dbReference type="NCBI Taxonomy" id="2825543"/>
    <lineage>
        <taxon>Viruses</taxon>
        <taxon>Duplodnaviria</taxon>
        <taxon>Heunggongvirae</taxon>
        <taxon>Uroviricota</taxon>
        <taxon>Caudoviricetes</taxon>
    </lineage>
</organism>
<dbReference type="EMBL" id="BK015427">
    <property type="protein sequence ID" value="DAE06107.1"/>
    <property type="molecule type" value="Genomic_DNA"/>
</dbReference>
<keyword evidence="2" id="KW-0378">Hydrolase</keyword>
<proteinExistence type="predicted"/>
<dbReference type="GO" id="GO:0006508">
    <property type="term" value="P:proteolysis"/>
    <property type="evidence" value="ECO:0007669"/>
    <property type="project" value="UniProtKB-KW"/>
</dbReference>
<dbReference type="CDD" id="cd07560">
    <property type="entry name" value="Peptidase_S41_CPP"/>
    <property type="match status" value="1"/>
</dbReference>
<sequence>MSKKVSLGVAATVTLIAMAVTFSMTMTVSMNMFNNTVSSVKNKERMYNKLSEVDRYVRANEYFDINDDTLNDTIASGYMLGISDRYARYYSAKAYSERVGLANGRLMGIGVAVVKDPSSGYARIIRVYDNTPATNVGLEVGGFITAIGDTSTRSMSDTAAMTSALLGEEGSTVNIKYLTPLREEQSFEIIHANYTTPSISTVRLMDNGVGYLRIDSFTSGTAVEFRNAVNSLTNQGATSLIFDLRDNSGENLNAALVATDYCVPSGLIAQSQDKGGNVADLRMSDENEINLPMVCLVNGSTASGAELFANALRKMAGATIVGSTTAGKGVLLSDPQSLSDGSAVVITVGILLDNEGKNWNGTGLTPDVDASLTNDEQSSYYDFTVDNDPQITKAINAISGANGQ</sequence>
<evidence type="ECO:0000256" key="3">
    <source>
        <dbReference type="ARBA" id="ARBA00022825"/>
    </source>
</evidence>
<dbReference type="InterPro" id="IPR005151">
    <property type="entry name" value="Tail-specific_protease"/>
</dbReference>
<dbReference type="PANTHER" id="PTHR32060">
    <property type="entry name" value="TAIL-SPECIFIC PROTEASE"/>
    <property type="match status" value="1"/>
</dbReference>
<keyword evidence="1 5" id="KW-0645">Protease</keyword>
<dbReference type="Gene3D" id="2.30.42.10">
    <property type="match status" value="1"/>
</dbReference>
<evidence type="ECO:0000313" key="5">
    <source>
        <dbReference type="EMBL" id="DAE06107.1"/>
    </source>
</evidence>
<dbReference type="SUPFAM" id="SSF50156">
    <property type="entry name" value="PDZ domain-like"/>
    <property type="match status" value="1"/>
</dbReference>
<evidence type="ECO:0000256" key="1">
    <source>
        <dbReference type="ARBA" id="ARBA00022670"/>
    </source>
</evidence>
<dbReference type="Gene3D" id="3.90.226.10">
    <property type="entry name" value="2-enoyl-CoA Hydratase, Chain A, domain 1"/>
    <property type="match status" value="1"/>
</dbReference>
<feature type="domain" description="Tail specific protease" evidence="4">
    <location>
        <begin position="182"/>
        <end position="371"/>
    </location>
</feature>
<keyword evidence="3" id="KW-0720">Serine protease</keyword>
<dbReference type="InterPro" id="IPR029045">
    <property type="entry name" value="ClpP/crotonase-like_dom_sf"/>
</dbReference>
<dbReference type="SUPFAM" id="SSF52096">
    <property type="entry name" value="ClpP/crotonase"/>
    <property type="match status" value="1"/>
</dbReference>
<evidence type="ECO:0000259" key="4">
    <source>
        <dbReference type="SMART" id="SM00245"/>
    </source>
</evidence>
<accession>A0A8S5PI14</accession>
<dbReference type="GO" id="GO:0007165">
    <property type="term" value="P:signal transduction"/>
    <property type="evidence" value="ECO:0007669"/>
    <property type="project" value="TreeGrafter"/>
</dbReference>
<dbReference type="PANTHER" id="PTHR32060:SF30">
    <property type="entry name" value="CARBOXY-TERMINAL PROCESSING PROTEASE CTPA"/>
    <property type="match status" value="1"/>
</dbReference>
<dbReference type="GO" id="GO:0004175">
    <property type="term" value="F:endopeptidase activity"/>
    <property type="evidence" value="ECO:0007669"/>
    <property type="project" value="TreeGrafter"/>
</dbReference>
<reference evidence="5" key="1">
    <citation type="journal article" date="2021" name="Proc. Natl. Acad. Sci. U.S.A.">
        <title>A Catalog of Tens of Thousands of Viruses from Human Metagenomes Reveals Hidden Associations with Chronic Diseases.</title>
        <authorList>
            <person name="Tisza M.J."/>
            <person name="Buck C.B."/>
        </authorList>
    </citation>
    <scope>NUCLEOTIDE SEQUENCE</scope>
    <source>
        <strain evidence="5">CtXQ92</strain>
    </source>
</reference>
<evidence type="ECO:0000256" key="2">
    <source>
        <dbReference type="ARBA" id="ARBA00022801"/>
    </source>
</evidence>